<dbReference type="KEGG" id="cch:Cag_0153"/>
<dbReference type="OrthoDB" id="1102561at2"/>
<organism evidence="1">
    <name type="scientific">Chlorobium chlorochromatii (strain CaD3)</name>
    <dbReference type="NCBI Taxonomy" id="340177"/>
    <lineage>
        <taxon>Bacteria</taxon>
        <taxon>Pseudomonadati</taxon>
        <taxon>Chlorobiota</taxon>
        <taxon>Chlorobiia</taxon>
        <taxon>Chlorobiales</taxon>
        <taxon>Chlorobiaceae</taxon>
        <taxon>Chlorobium/Pelodictyon group</taxon>
        <taxon>Chlorobium</taxon>
    </lineage>
</organism>
<proteinExistence type="predicted"/>
<evidence type="ECO:0000313" key="1">
    <source>
        <dbReference type="EMBL" id="ABB27431.1"/>
    </source>
</evidence>
<gene>
    <name evidence="1" type="ordered locus">Cag_0153</name>
</gene>
<dbReference type="STRING" id="340177.Cag_0153"/>
<reference evidence="1" key="1">
    <citation type="submission" date="2005-08" db="EMBL/GenBank/DDBJ databases">
        <title>Complete sequence of Chlorobium chlorochromatii CaD3.</title>
        <authorList>
            <person name="Copeland A."/>
            <person name="Lucas S."/>
            <person name="Lapidus A."/>
            <person name="Barry K."/>
            <person name="Detter J.C."/>
            <person name="Glavina T."/>
            <person name="Hammon N."/>
            <person name="Israni S."/>
            <person name="Pitluck S."/>
            <person name="Bryant D."/>
            <person name="Schmutz J."/>
            <person name="Larimer F."/>
            <person name="Land M."/>
            <person name="Kyrpides N."/>
            <person name="Ivanova N."/>
            <person name="Richardson P."/>
        </authorList>
    </citation>
    <scope>NUCLEOTIDE SEQUENCE [LARGE SCALE GENOMIC DNA]</scope>
    <source>
        <strain evidence="1">CaD3</strain>
    </source>
</reference>
<dbReference type="EMBL" id="CP000108">
    <property type="protein sequence ID" value="ABB27431.1"/>
    <property type="molecule type" value="Genomic_DNA"/>
</dbReference>
<name>Q3AU94_CHLCH</name>
<sequence length="418" mass="47745">MTVLPQIIANKIDVKRDFPLLSERELDYINEAKGLFDSGFYSYSLLAIWNAAVNNLKRKVEAYGVELWSSVVKDESGRKKYDKDAETIAERWSNVDDLVLITGATRLGLLNPKAGKSLEMINWMRNHASPAHDSDNRVEMEDAVGLILLLQKNLFEQPFPDPGHSVSAIFEPIKNKTHTPDELSILRDHISSYKNQDIRNVFGFFMDLLTKGDEPAKTNVTELFPVVWEKANEDLRKTLGVKYHTFVIDPDSDDSPDKGAKTRVFELLVKLDAVNYIPDGTRARVFRRAAEKLAEAKNTGYGWRLEESASRNLAQLGISVPSIAFEYVYQEILAVWCGNYWGRSDSYVTLRPFVDSLNTDQIRLVLKMFRENERVKDELSQSRPNKIAVSLLKEFETKLTIEAHKQELRETIDIVKDI</sequence>
<dbReference type="HOGENOM" id="CLU_660206_0_0_10"/>
<dbReference type="AlphaFoldDB" id="Q3AU94"/>
<protein>
    <submittedName>
        <fullName evidence="1">Uncharacterized protein</fullName>
    </submittedName>
</protein>
<accession>Q3AU94</accession>